<feature type="compositionally biased region" description="Polar residues" evidence="1">
    <location>
        <begin position="183"/>
        <end position="192"/>
    </location>
</feature>
<evidence type="ECO:0000313" key="2">
    <source>
        <dbReference type="EMBL" id="CEI40063.1"/>
    </source>
</evidence>
<evidence type="ECO:0000256" key="1">
    <source>
        <dbReference type="SAM" id="MobiDB-lite"/>
    </source>
</evidence>
<feature type="compositionally biased region" description="Acidic residues" evidence="1">
    <location>
        <begin position="200"/>
        <end position="213"/>
    </location>
</feature>
<keyword evidence="3" id="KW-1185">Reference proteome</keyword>
<evidence type="ECO:0000313" key="3">
    <source>
        <dbReference type="Proteomes" id="UP000245910"/>
    </source>
</evidence>
<accession>A0A2L2T1X1</accession>
<reference evidence="3" key="1">
    <citation type="submission" date="2014-10" db="EMBL/GenBank/DDBJ databases">
        <authorList>
            <person name="King R."/>
        </authorList>
    </citation>
    <scope>NUCLEOTIDE SEQUENCE [LARGE SCALE GENOMIC DNA]</scope>
    <source>
        <strain evidence="3">A3/5</strain>
    </source>
</reference>
<dbReference type="Proteomes" id="UP000245910">
    <property type="component" value="Chromosome IIII"/>
</dbReference>
<dbReference type="EMBL" id="LN649232">
    <property type="protein sequence ID" value="CEI40063.1"/>
    <property type="molecule type" value="Genomic_DNA"/>
</dbReference>
<protein>
    <submittedName>
        <fullName evidence="2">Uncharacterized protein</fullName>
    </submittedName>
</protein>
<name>A0A2L2T1X1_9HYPO</name>
<dbReference type="AlphaFoldDB" id="A0A2L2T1X1"/>
<sequence>MPRGISSSHKPMQRFPILLVTAPVFKSRSLNSFREIIAELIASLSTPANAPVSTLAIASNVKNAYGTPRTLRFEPRLTRSAARKATQSQGLSIPLDPSLTACKAVPRKRKIVLGSASSKGASNSHYISGSPRPQLSKLFNHTTKPIFKSTHYPLENTQAIYHGHFRTFDMKCAIPRITTGQDSALAKSSASPTALHGTEDDVYESENDEDNNDDIPYQATIKSAVGKKTKSRRELEPITLEPIFIDRVHLVHIDPKPLPIYYQVINVIPSKTSAIYR</sequence>
<feature type="region of interest" description="Disordered" evidence="1">
    <location>
        <begin position="183"/>
        <end position="215"/>
    </location>
</feature>
<organism evidence="2 3">
    <name type="scientific">Fusarium venenatum</name>
    <dbReference type="NCBI Taxonomy" id="56646"/>
    <lineage>
        <taxon>Eukaryota</taxon>
        <taxon>Fungi</taxon>
        <taxon>Dikarya</taxon>
        <taxon>Ascomycota</taxon>
        <taxon>Pezizomycotina</taxon>
        <taxon>Sordariomycetes</taxon>
        <taxon>Hypocreomycetidae</taxon>
        <taxon>Hypocreales</taxon>
        <taxon>Nectriaceae</taxon>
        <taxon>Fusarium</taxon>
    </lineage>
</organism>
<feature type="region of interest" description="Disordered" evidence="1">
    <location>
        <begin position="116"/>
        <end position="135"/>
    </location>
</feature>
<proteinExistence type="predicted"/>